<name>A0A9X1SST1_9ACTN</name>
<dbReference type="EMBL" id="JAJOMB010000003">
    <property type="protein sequence ID" value="MCD5310914.1"/>
    <property type="molecule type" value="Genomic_DNA"/>
</dbReference>
<evidence type="ECO:0000313" key="2">
    <source>
        <dbReference type="EMBL" id="MCD5310914.1"/>
    </source>
</evidence>
<dbReference type="RefSeq" id="WP_231440090.1">
    <property type="nucleotide sequence ID" value="NZ_JAJOMB010000003.1"/>
</dbReference>
<feature type="domain" description="GIY-YIG" evidence="1">
    <location>
        <begin position="10"/>
        <end position="81"/>
    </location>
</feature>
<protein>
    <recommendedName>
        <fullName evidence="1">GIY-YIG domain-containing protein</fullName>
    </recommendedName>
</protein>
<organism evidence="2 3">
    <name type="scientific">Kineosporia babensis</name>
    <dbReference type="NCBI Taxonomy" id="499548"/>
    <lineage>
        <taxon>Bacteria</taxon>
        <taxon>Bacillati</taxon>
        <taxon>Actinomycetota</taxon>
        <taxon>Actinomycetes</taxon>
        <taxon>Kineosporiales</taxon>
        <taxon>Kineosporiaceae</taxon>
        <taxon>Kineosporia</taxon>
    </lineage>
</organism>
<dbReference type="InterPro" id="IPR000305">
    <property type="entry name" value="GIY-YIG_endonuc"/>
</dbReference>
<dbReference type="PROSITE" id="PS50164">
    <property type="entry name" value="GIY_YIG"/>
    <property type="match status" value="1"/>
</dbReference>
<dbReference type="Proteomes" id="UP001138997">
    <property type="component" value="Unassembled WGS sequence"/>
</dbReference>
<dbReference type="AlphaFoldDB" id="A0A9X1SST1"/>
<dbReference type="InterPro" id="IPR035901">
    <property type="entry name" value="GIY-YIG_endonuc_sf"/>
</dbReference>
<evidence type="ECO:0000259" key="1">
    <source>
        <dbReference type="PROSITE" id="PS50164"/>
    </source>
</evidence>
<evidence type="ECO:0000313" key="3">
    <source>
        <dbReference type="Proteomes" id="UP001138997"/>
    </source>
</evidence>
<reference evidence="2" key="1">
    <citation type="submission" date="2021-11" db="EMBL/GenBank/DDBJ databases">
        <title>Streptomyces corallinus and Kineosporia corallina sp. nov., two new coral-derived marine actinobacteria.</title>
        <authorList>
            <person name="Buangrab K."/>
            <person name="Sutthacheep M."/>
            <person name="Yeemin T."/>
            <person name="Harunari E."/>
            <person name="Igarashi Y."/>
            <person name="Sripreechasak P."/>
            <person name="Kanchanasin P."/>
            <person name="Tanasupawat S."/>
            <person name="Phongsopitanun W."/>
        </authorList>
    </citation>
    <scope>NUCLEOTIDE SEQUENCE</scope>
    <source>
        <strain evidence="2">JCM 31032</strain>
    </source>
</reference>
<dbReference type="SUPFAM" id="SSF82771">
    <property type="entry name" value="GIY-YIG endonuclease"/>
    <property type="match status" value="1"/>
</dbReference>
<keyword evidence="3" id="KW-1185">Reference proteome</keyword>
<accession>A0A9X1SST1</accession>
<dbReference type="Pfam" id="PF01541">
    <property type="entry name" value="GIY-YIG"/>
    <property type="match status" value="1"/>
</dbReference>
<sequence length="198" mass="22966">MTATEAEIDLKHCVYRYYDSLNRLLYVGMTSNEGRREAEHVASSPFRQYIADKQVERFSTRSQAHDREGELIRRHTPPFNTVKNGRADKVRRAYLAMVEQEAYYADVVVGRPPSLPGIPGQYFPKVVEIEQREELVRLRERLHKAAGEIIFEMCVRQVVDHPHTGNDWRRHFLYPNAPLSARDRSLAALKKAFAEAVR</sequence>
<dbReference type="SMART" id="SM00465">
    <property type="entry name" value="GIYc"/>
    <property type="match status" value="1"/>
</dbReference>
<gene>
    <name evidence="2" type="ORF">LR394_08405</name>
</gene>
<comment type="caution">
    <text evidence="2">The sequence shown here is derived from an EMBL/GenBank/DDBJ whole genome shotgun (WGS) entry which is preliminary data.</text>
</comment>
<proteinExistence type="predicted"/>